<reference evidence="2" key="1">
    <citation type="journal article" date="2016" name="Stand. Genomic Sci.">
        <title>Complete genome sequence of Methanospirillum hungatei type strain JF1.</title>
        <authorList>
            <person name="Gunsalus R.P."/>
            <person name="Cook L.E."/>
            <person name="Crable B."/>
            <person name="Rohlin L."/>
            <person name="McDonald E."/>
            <person name="Mouttaki H."/>
            <person name="Sieber J.R."/>
            <person name="Poweleit N."/>
            <person name="Zhou H."/>
            <person name="Lapidus A.L."/>
            <person name="Daligault H.E."/>
            <person name="Land M."/>
            <person name="Gilna P."/>
            <person name="Ivanova N."/>
            <person name="Kyrpides N."/>
            <person name="Culley D.E."/>
            <person name="McInerney M.J."/>
        </authorList>
    </citation>
    <scope>NUCLEOTIDE SEQUENCE [LARGE SCALE GENOMIC DNA]</scope>
    <source>
        <strain evidence="2">ATCC 27890 / DSM 864 / NBRC 100397 / JF-1</strain>
    </source>
</reference>
<proteinExistence type="predicted"/>
<dbReference type="KEGG" id="mhu:Mhun_2430"/>
<dbReference type="GeneID" id="3922417"/>
<dbReference type="EnsemblBacteria" id="ABD42131">
    <property type="protein sequence ID" value="ABD42131"/>
    <property type="gene ID" value="Mhun_2430"/>
</dbReference>
<dbReference type="OrthoDB" id="119706at2157"/>
<gene>
    <name evidence="1" type="ordered locus">Mhun_2430</name>
</gene>
<dbReference type="HOGENOM" id="CLU_067283_0_1_2"/>
<organism evidence="1 2">
    <name type="scientific">Methanospirillum hungatei JF-1 (strain ATCC 27890 / DSM 864 / NBRC 100397 / JF-1)</name>
    <dbReference type="NCBI Taxonomy" id="323259"/>
    <lineage>
        <taxon>Archaea</taxon>
        <taxon>Methanobacteriati</taxon>
        <taxon>Methanobacteriota</taxon>
        <taxon>Stenosarchaea group</taxon>
        <taxon>Methanomicrobia</taxon>
        <taxon>Methanomicrobiales</taxon>
        <taxon>Methanospirillaceae</taxon>
        <taxon>Methanospirillum</taxon>
    </lineage>
</organism>
<keyword evidence="2" id="KW-1185">Reference proteome</keyword>
<evidence type="ECO:0008006" key="3">
    <source>
        <dbReference type="Google" id="ProtNLM"/>
    </source>
</evidence>
<evidence type="ECO:0000313" key="2">
    <source>
        <dbReference type="Proteomes" id="UP000001941"/>
    </source>
</evidence>
<dbReference type="RefSeq" id="WP_011449389.1">
    <property type="nucleotide sequence ID" value="NC_007796.1"/>
</dbReference>
<evidence type="ECO:0000313" key="1">
    <source>
        <dbReference type="EMBL" id="ABD42131.1"/>
    </source>
</evidence>
<protein>
    <recommendedName>
        <fullName evidence="3">Transposase (putative) YhgA-like domain-containing protein</fullName>
    </recommendedName>
</protein>
<sequence>MRKISKKNYDLVFKEAFSIFDNRSLAFLGIDLPPIISFLVTEIPEVETTDDMMDLNFRLEDGSILHLEEEMNLSKRDLIRFAHYDLRLFRYYDAPVHTVVLTPADSSSGTKVLDIGSLQYNVLQIVLSDRDGDALLSQMRAALEKGEPVNELELIFLPLMKSKLTKIELLRRTIDLEKELPEKDLRNKVRELTLILADKIVDQKILDELWEELRMFKVVKYAEEKGMEKGLEKGLEKGIKKGMEKGKKQERETVAKNMLSLGIEDELIIKATGLDQSIIDKLKKSLSLPTQ</sequence>
<dbReference type="eggNOG" id="arCOG10868">
    <property type="taxonomic scope" value="Archaea"/>
</dbReference>
<dbReference type="STRING" id="323259.Mhun_2430"/>
<dbReference type="Proteomes" id="UP000001941">
    <property type="component" value="Chromosome"/>
</dbReference>
<name>Q2FSG0_METHJ</name>
<dbReference type="EMBL" id="CP000254">
    <property type="protein sequence ID" value="ABD42131.1"/>
    <property type="molecule type" value="Genomic_DNA"/>
</dbReference>
<dbReference type="InParanoid" id="Q2FSG0"/>
<dbReference type="AlphaFoldDB" id="Q2FSG0"/>
<accession>Q2FSG0</accession>